<dbReference type="Proteomes" id="UP000377803">
    <property type="component" value="Chromosome"/>
</dbReference>
<gene>
    <name evidence="6" type="primary">zupT</name>
    <name evidence="6" type="ORF">LC1Nh_1043</name>
</gene>
<feature type="transmembrane region" description="Helical" evidence="5">
    <location>
        <begin position="71"/>
        <end position="96"/>
    </location>
</feature>
<keyword evidence="4 5" id="KW-0472">Membrane</keyword>
<dbReference type="PANTHER" id="PTHR11040">
    <property type="entry name" value="ZINC/IRON TRANSPORTER"/>
    <property type="match status" value="1"/>
</dbReference>
<dbReference type="GeneID" id="42365438"/>
<evidence type="ECO:0000313" key="7">
    <source>
        <dbReference type="Proteomes" id="UP000377803"/>
    </source>
</evidence>
<dbReference type="GO" id="GO:0005385">
    <property type="term" value="F:zinc ion transmembrane transporter activity"/>
    <property type="evidence" value="ECO:0007669"/>
    <property type="project" value="TreeGrafter"/>
</dbReference>
<dbReference type="GO" id="GO:0016020">
    <property type="term" value="C:membrane"/>
    <property type="evidence" value="ECO:0007669"/>
    <property type="project" value="UniProtKB-SubCell"/>
</dbReference>
<dbReference type="AlphaFoldDB" id="A0A5Q0UIY7"/>
<reference evidence="7" key="1">
    <citation type="submission" date="2019-05" db="EMBL/GenBank/DDBJ databases">
        <title>Candidatus Nanohalobium constans, a novel model system to study the DPANN nano-sized archaea: genomic and physiological characterization of a nanoarchaeon co-cultured with its chitinotrophic host.</title>
        <authorList>
            <person name="La Cono V."/>
            <person name="Arcadi E."/>
            <person name="Crisafi F."/>
            <person name="Denaro R."/>
            <person name="La Spada G."/>
            <person name="Messina E."/>
            <person name="Smedile F."/>
            <person name="Toshchakov S.V."/>
            <person name="Shevchenko M.A."/>
            <person name="Golyshin P.N."/>
            <person name="Golyshina O.V."/>
            <person name="Ferrer M."/>
            <person name="Rohde M."/>
            <person name="Mushegian A."/>
            <person name="Sorokin D.Y."/>
            <person name="Giuliano L."/>
            <person name="Yakimov M.M."/>
        </authorList>
    </citation>
    <scope>NUCLEOTIDE SEQUENCE [LARGE SCALE GENOMIC DNA]</scope>
    <source>
        <strain evidence="7">LC1Nh</strain>
    </source>
</reference>
<keyword evidence="7" id="KW-1185">Reference proteome</keyword>
<comment type="subcellular location">
    <subcellularLocation>
        <location evidence="1">Membrane</location>
        <topology evidence="1">Multi-pass membrane protein</topology>
    </subcellularLocation>
</comment>
<evidence type="ECO:0000256" key="2">
    <source>
        <dbReference type="ARBA" id="ARBA00022692"/>
    </source>
</evidence>
<feature type="transmembrane region" description="Helical" evidence="5">
    <location>
        <begin position="216"/>
        <end position="234"/>
    </location>
</feature>
<keyword evidence="3 5" id="KW-1133">Transmembrane helix</keyword>
<dbReference type="Pfam" id="PF02535">
    <property type="entry name" value="Zip"/>
    <property type="match status" value="1"/>
</dbReference>
<protein>
    <submittedName>
        <fullName evidence="6">ZIP family zinc transporter</fullName>
    </submittedName>
</protein>
<proteinExistence type="predicted"/>
<organism evidence="6 7">
    <name type="scientific">Candidatus Nanohalobium constans</name>
    <dbReference type="NCBI Taxonomy" id="2565781"/>
    <lineage>
        <taxon>Archaea</taxon>
        <taxon>Candidatus Nanohalarchaeota</taxon>
        <taxon>Candidatus Nanohalobia</taxon>
        <taxon>Candidatus Nanohalobiales</taxon>
        <taxon>Candidatus Nanohalobiaceae</taxon>
        <taxon>Candidatus Nanohalobium</taxon>
    </lineage>
</organism>
<feature type="transmembrane region" description="Helical" evidence="5">
    <location>
        <begin position="254"/>
        <end position="273"/>
    </location>
</feature>
<feature type="transmembrane region" description="Helical" evidence="5">
    <location>
        <begin position="116"/>
        <end position="137"/>
    </location>
</feature>
<dbReference type="KEGG" id="ncon:LC1Nh_1043"/>
<evidence type="ECO:0000313" key="6">
    <source>
        <dbReference type="EMBL" id="QGA80915.1"/>
    </source>
</evidence>
<accession>A0A5Q0UIY7</accession>
<dbReference type="OrthoDB" id="339454at2157"/>
<feature type="transmembrane region" description="Helical" evidence="5">
    <location>
        <begin position="38"/>
        <end position="59"/>
    </location>
</feature>
<feature type="transmembrane region" description="Helical" evidence="5">
    <location>
        <begin position="189"/>
        <end position="211"/>
    </location>
</feature>
<dbReference type="RefSeq" id="WP_153550660.1">
    <property type="nucleotide sequence ID" value="NZ_CP040089.1"/>
</dbReference>
<name>A0A5Q0UIY7_9ARCH</name>
<evidence type="ECO:0000256" key="1">
    <source>
        <dbReference type="ARBA" id="ARBA00004141"/>
    </source>
</evidence>
<dbReference type="PANTHER" id="PTHR11040:SF70">
    <property type="entry name" value="OS05G0316100 PROTEIN"/>
    <property type="match status" value="1"/>
</dbReference>
<dbReference type="InterPro" id="IPR003689">
    <property type="entry name" value="ZIP"/>
</dbReference>
<evidence type="ECO:0000256" key="3">
    <source>
        <dbReference type="ARBA" id="ARBA00022989"/>
    </source>
</evidence>
<evidence type="ECO:0000256" key="5">
    <source>
        <dbReference type="SAM" id="Phobius"/>
    </source>
</evidence>
<feature type="transmembrane region" description="Helical" evidence="5">
    <location>
        <begin position="149"/>
        <end position="169"/>
    </location>
</feature>
<keyword evidence="2 5" id="KW-0812">Transmembrane</keyword>
<sequence>MAILENLLIVFVAALITDLATGLGTIPFFFVEEFSQRYLVGMWGLASGIMLSASFLGLIPEGLKAAREYPFFNSEFLAVGIGLIAGGLLVIGARRLVDDAELDPGTFEEAGFKKMVLILGVLTIHSFPEGVAIGVAFAELGLGSGVPILGFAVPAIAITMTIAISIHNIPEGVAISIPFKANGVSNWKTMGAAIFSSVPQPIGAVIAFLFVREAQAFLPIGYGFAAGAMIYLVLTEFVEEAFEEAEDIDTSGWPEFIGGNTAGLIIMILLFTFI</sequence>
<dbReference type="EMBL" id="CP040089">
    <property type="protein sequence ID" value="QGA80915.1"/>
    <property type="molecule type" value="Genomic_DNA"/>
</dbReference>
<evidence type="ECO:0000256" key="4">
    <source>
        <dbReference type="ARBA" id="ARBA00023136"/>
    </source>
</evidence>